<keyword evidence="2" id="KW-1185">Reference proteome</keyword>
<gene>
    <name evidence="1" type="ORF">GSM42_00390</name>
</gene>
<evidence type="ECO:0000313" key="1">
    <source>
        <dbReference type="EMBL" id="MXQ52231.1"/>
    </source>
</evidence>
<name>A0A6I4VP97_9BACL</name>
<accession>A0A6I4VP97</accession>
<protein>
    <submittedName>
        <fullName evidence="1">Uncharacterized protein</fullName>
    </submittedName>
</protein>
<sequence>MILYQTVMNGPQNQEKLKELFHKRNYYDNDTFEKQLLSILIDKTQVHTLIPFPYKQTAG</sequence>
<dbReference type="EMBL" id="WUUL01000001">
    <property type="protein sequence ID" value="MXQ52231.1"/>
    <property type="molecule type" value="Genomic_DNA"/>
</dbReference>
<dbReference type="AlphaFoldDB" id="A0A6I4VP97"/>
<reference evidence="1 2" key="1">
    <citation type="submission" date="2019-12" db="EMBL/GenBank/DDBJ databases">
        <title>Whole-genome analyses of novel actinobacteria.</title>
        <authorList>
            <person name="Sahin N."/>
            <person name="Saygin H."/>
        </authorList>
    </citation>
    <scope>NUCLEOTIDE SEQUENCE [LARGE SCALE GENOMIC DNA]</scope>
    <source>
        <strain evidence="1 2">KC615</strain>
    </source>
</reference>
<organism evidence="1 2">
    <name type="scientific">Shimazuella alba</name>
    <dbReference type="NCBI Taxonomy" id="2690964"/>
    <lineage>
        <taxon>Bacteria</taxon>
        <taxon>Bacillati</taxon>
        <taxon>Bacillota</taxon>
        <taxon>Bacilli</taxon>
        <taxon>Bacillales</taxon>
        <taxon>Thermoactinomycetaceae</taxon>
        <taxon>Shimazuella</taxon>
    </lineage>
</organism>
<comment type="caution">
    <text evidence="1">The sequence shown here is derived from an EMBL/GenBank/DDBJ whole genome shotgun (WGS) entry which is preliminary data.</text>
</comment>
<evidence type="ECO:0000313" key="2">
    <source>
        <dbReference type="Proteomes" id="UP000430692"/>
    </source>
</evidence>
<proteinExistence type="predicted"/>
<dbReference type="RefSeq" id="WP_160799281.1">
    <property type="nucleotide sequence ID" value="NZ_WUUL01000001.1"/>
</dbReference>
<dbReference type="Proteomes" id="UP000430692">
    <property type="component" value="Unassembled WGS sequence"/>
</dbReference>